<dbReference type="AlphaFoldDB" id="A0A5E5A5K8"/>
<gene>
    <name evidence="1" type="ORF">PAN31117_03127</name>
</gene>
<dbReference type="EMBL" id="CABPSP010000009">
    <property type="protein sequence ID" value="VVE68894.1"/>
    <property type="molecule type" value="Genomic_DNA"/>
</dbReference>
<reference evidence="1 2" key="1">
    <citation type="submission" date="2019-08" db="EMBL/GenBank/DDBJ databases">
        <authorList>
            <person name="Peeters C."/>
        </authorList>
    </citation>
    <scope>NUCLEOTIDE SEQUENCE [LARGE SCALE GENOMIC DNA]</scope>
    <source>
        <strain evidence="1 2">LMG 31117</strain>
    </source>
</reference>
<proteinExistence type="predicted"/>
<accession>A0A5E5A5K8</accession>
<evidence type="ECO:0000313" key="1">
    <source>
        <dbReference type="EMBL" id="VVE68894.1"/>
    </source>
</evidence>
<dbReference type="Proteomes" id="UP000383122">
    <property type="component" value="Unassembled WGS sequence"/>
</dbReference>
<keyword evidence="2" id="KW-1185">Reference proteome</keyword>
<protein>
    <submittedName>
        <fullName evidence="1">Uncharacterized protein</fullName>
    </submittedName>
</protein>
<name>A0A5E5A5K8_9BURK</name>
<sequence length="32" mass="3454">MDVVLYEVMSDQHSTVGGLARYSGFHEAIVAA</sequence>
<evidence type="ECO:0000313" key="2">
    <source>
        <dbReference type="Proteomes" id="UP000383122"/>
    </source>
</evidence>
<organism evidence="1 2">
    <name type="scientific">Pandoraea anapnoica</name>
    <dbReference type="NCBI Taxonomy" id="2508301"/>
    <lineage>
        <taxon>Bacteria</taxon>
        <taxon>Pseudomonadati</taxon>
        <taxon>Pseudomonadota</taxon>
        <taxon>Betaproteobacteria</taxon>
        <taxon>Burkholderiales</taxon>
        <taxon>Burkholderiaceae</taxon>
        <taxon>Pandoraea</taxon>
    </lineage>
</organism>